<dbReference type="RefSeq" id="WP_143047159.1">
    <property type="nucleotide sequence ID" value="NZ_FNON01000006.1"/>
</dbReference>
<dbReference type="EMBL" id="FNON01000006">
    <property type="protein sequence ID" value="SDY60122.1"/>
    <property type="molecule type" value="Genomic_DNA"/>
</dbReference>
<dbReference type="STRING" id="589385.SAMN05421504_10690"/>
<protein>
    <submittedName>
        <fullName evidence="1">Uncharacterized protein</fullName>
    </submittedName>
</protein>
<evidence type="ECO:0000313" key="2">
    <source>
        <dbReference type="Proteomes" id="UP000199515"/>
    </source>
</evidence>
<keyword evidence="2" id="KW-1185">Reference proteome</keyword>
<evidence type="ECO:0000313" key="1">
    <source>
        <dbReference type="EMBL" id="SDY60122.1"/>
    </source>
</evidence>
<gene>
    <name evidence="1" type="ORF">SAMN05421504_10690</name>
</gene>
<reference evidence="1 2" key="1">
    <citation type="submission" date="2016-10" db="EMBL/GenBank/DDBJ databases">
        <authorList>
            <person name="de Groot N.N."/>
        </authorList>
    </citation>
    <scope>NUCLEOTIDE SEQUENCE [LARGE SCALE GENOMIC DNA]</scope>
    <source>
        <strain evidence="1 2">CPCC 202699</strain>
    </source>
</reference>
<dbReference type="OrthoDB" id="3668204at2"/>
<dbReference type="Proteomes" id="UP000199515">
    <property type="component" value="Unassembled WGS sequence"/>
</dbReference>
<proteinExistence type="predicted"/>
<dbReference type="AlphaFoldDB" id="A0A1H3L6S7"/>
<sequence>MQETPGPALRAASVLPEPVLWAGYFLRVHYDIRGLDRTGEPKKSLLSRGTDAALDVANLFLDDDPNPKDPPPQVIVFGPGPDCLAHRHAKAGGVLWALTRSRLAFVDSRETTPPEPEPTSLVGKAWKFGKDVVNIVSGTEAPREWFVKSELPAAMIGGFAMGPRGPRLSLVDGSGFDFVMAEPEAADWLLAKTRG</sequence>
<name>A0A1H3L6S7_9PSEU</name>
<organism evidence="1 2">
    <name type="scientific">Amycolatopsis xylanica</name>
    <dbReference type="NCBI Taxonomy" id="589385"/>
    <lineage>
        <taxon>Bacteria</taxon>
        <taxon>Bacillati</taxon>
        <taxon>Actinomycetota</taxon>
        <taxon>Actinomycetes</taxon>
        <taxon>Pseudonocardiales</taxon>
        <taxon>Pseudonocardiaceae</taxon>
        <taxon>Amycolatopsis</taxon>
    </lineage>
</organism>
<accession>A0A1H3L6S7</accession>